<accession>A0A0C2XGG5</accession>
<protein>
    <submittedName>
        <fullName evidence="2">Uncharacterized protein</fullName>
    </submittedName>
</protein>
<feature type="compositionally biased region" description="Polar residues" evidence="1">
    <location>
        <begin position="38"/>
        <end position="50"/>
    </location>
</feature>
<dbReference type="HOGENOM" id="CLU_2671337_0_0_1"/>
<dbReference type="Proteomes" id="UP000053424">
    <property type="component" value="Unassembled WGS sequence"/>
</dbReference>
<dbReference type="AlphaFoldDB" id="A0A0C2XGG5"/>
<gene>
    <name evidence="2" type="ORF">M413DRAFT_448735</name>
</gene>
<dbReference type="EMBL" id="KN831800">
    <property type="protein sequence ID" value="KIM36998.1"/>
    <property type="molecule type" value="Genomic_DNA"/>
</dbReference>
<evidence type="ECO:0000313" key="3">
    <source>
        <dbReference type="Proteomes" id="UP000053424"/>
    </source>
</evidence>
<evidence type="ECO:0000313" key="2">
    <source>
        <dbReference type="EMBL" id="KIM36998.1"/>
    </source>
</evidence>
<organism evidence="2 3">
    <name type="scientific">Hebeloma cylindrosporum</name>
    <dbReference type="NCBI Taxonomy" id="76867"/>
    <lineage>
        <taxon>Eukaryota</taxon>
        <taxon>Fungi</taxon>
        <taxon>Dikarya</taxon>
        <taxon>Basidiomycota</taxon>
        <taxon>Agaricomycotina</taxon>
        <taxon>Agaricomycetes</taxon>
        <taxon>Agaricomycetidae</taxon>
        <taxon>Agaricales</taxon>
        <taxon>Agaricineae</taxon>
        <taxon>Hymenogastraceae</taxon>
        <taxon>Hebeloma</taxon>
    </lineage>
</organism>
<reference evidence="3" key="2">
    <citation type="submission" date="2015-01" db="EMBL/GenBank/DDBJ databases">
        <title>Evolutionary Origins and Diversification of the Mycorrhizal Mutualists.</title>
        <authorList>
            <consortium name="DOE Joint Genome Institute"/>
            <consortium name="Mycorrhizal Genomics Consortium"/>
            <person name="Kohler A."/>
            <person name="Kuo A."/>
            <person name="Nagy L.G."/>
            <person name="Floudas D."/>
            <person name="Copeland A."/>
            <person name="Barry K.W."/>
            <person name="Cichocki N."/>
            <person name="Veneault-Fourrey C."/>
            <person name="LaButti K."/>
            <person name="Lindquist E.A."/>
            <person name="Lipzen A."/>
            <person name="Lundell T."/>
            <person name="Morin E."/>
            <person name="Murat C."/>
            <person name="Riley R."/>
            <person name="Ohm R."/>
            <person name="Sun H."/>
            <person name="Tunlid A."/>
            <person name="Henrissat B."/>
            <person name="Grigoriev I.V."/>
            <person name="Hibbett D.S."/>
            <person name="Martin F."/>
        </authorList>
    </citation>
    <scope>NUCLEOTIDE SEQUENCE [LARGE SCALE GENOMIC DNA]</scope>
    <source>
        <strain evidence="3">h7</strain>
    </source>
</reference>
<feature type="region of interest" description="Disordered" evidence="1">
    <location>
        <begin position="1"/>
        <end position="22"/>
    </location>
</feature>
<evidence type="ECO:0000256" key="1">
    <source>
        <dbReference type="SAM" id="MobiDB-lite"/>
    </source>
</evidence>
<reference evidence="2 3" key="1">
    <citation type="submission" date="2014-04" db="EMBL/GenBank/DDBJ databases">
        <authorList>
            <consortium name="DOE Joint Genome Institute"/>
            <person name="Kuo A."/>
            <person name="Gay G."/>
            <person name="Dore J."/>
            <person name="Kohler A."/>
            <person name="Nagy L.G."/>
            <person name="Floudas D."/>
            <person name="Copeland A."/>
            <person name="Barry K.W."/>
            <person name="Cichocki N."/>
            <person name="Veneault-Fourrey C."/>
            <person name="LaButti K."/>
            <person name="Lindquist E.A."/>
            <person name="Lipzen A."/>
            <person name="Lundell T."/>
            <person name="Morin E."/>
            <person name="Murat C."/>
            <person name="Sun H."/>
            <person name="Tunlid A."/>
            <person name="Henrissat B."/>
            <person name="Grigoriev I.V."/>
            <person name="Hibbett D.S."/>
            <person name="Martin F."/>
            <person name="Nordberg H.P."/>
            <person name="Cantor M.N."/>
            <person name="Hua S.X."/>
        </authorList>
    </citation>
    <scope>NUCLEOTIDE SEQUENCE [LARGE SCALE GENOMIC DNA]</scope>
    <source>
        <strain evidence="3">h7</strain>
    </source>
</reference>
<feature type="region of interest" description="Disordered" evidence="1">
    <location>
        <begin position="33"/>
        <end position="52"/>
    </location>
</feature>
<feature type="compositionally biased region" description="Basic and acidic residues" evidence="1">
    <location>
        <begin position="1"/>
        <end position="11"/>
    </location>
</feature>
<name>A0A0C2XGG5_HEBCY</name>
<sequence>MRVGPEKYEKGRRSKKKDHSLRFRADTYPEVVRGGNKLTPQLGRTSTGDNASAGPQMLVLLKVLGNVGACEWRNG</sequence>
<proteinExistence type="predicted"/>
<keyword evidence="3" id="KW-1185">Reference proteome</keyword>